<evidence type="ECO:0000313" key="1">
    <source>
        <dbReference type="EMBL" id="SVC75726.1"/>
    </source>
</evidence>
<organism evidence="1">
    <name type="scientific">marine metagenome</name>
    <dbReference type="NCBI Taxonomy" id="408172"/>
    <lineage>
        <taxon>unclassified sequences</taxon>
        <taxon>metagenomes</taxon>
        <taxon>ecological metagenomes</taxon>
    </lineage>
</organism>
<feature type="non-terminal residue" evidence="1">
    <location>
        <position position="61"/>
    </location>
</feature>
<proteinExistence type="predicted"/>
<dbReference type="AlphaFoldDB" id="A0A382PR62"/>
<accession>A0A382PR62</accession>
<dbReference type="Gene3D" id="3.40.50.300">
    <property type="entry name" value="P-loop containing nucleotide triphosphate hydrolases"/>
    <property type="match status" value="1"/>
</dbReference>
<reference evidence="1" key="1">
    <citation type="submission" date="2018-05" db="EMBL/GenBank/DDBJ databases">
        <authorList>
            <person name="Lanie J.A."/>
            <person name="Ng W.-L."/>
            <person name="Kazmierczak K.M."/>
            <person name="Andrzejewski T.M."/>
            <person name="Davidsen T.M."/>
            <person name="Wayne K.J."/>
            <person name="Tettelin H."/>
            <person name="Glass J.I."/>
            <person name="Rusch D."/>
            <person name="Podicherti R."/>
            <person name="Tsui H.-C.T."/>
            <person name="Winkler M.E."/>
        </authorList>
    </citation>
    <scope>NUCLEOTIDE SEQUENCE</scope>
</reference>
<dbReference type="InterPro" id="IPR027417">
    <property type="entry name" value="P-loop_NTPase"/>
</dbReference>
<dbReference type="EMBL" id="UINC01109124">
    <property type="protein sequence ID" value="SVC75726.1"/>
    <property type="molecule type" value="Genomic_DNA"/>
</dbReference>
<protein>
    <recommendedName>
        <fullName evidence="2">ATPase AAA-3 domain-containing protein</fullName>
    </recommendedName>
</protein>
<name>A0A382PR62_9ZZZZ</name>
<evidence type="ECO:0008006" key="2">
    <source>
        <dbReference type="Google" id="ProtNLM"/>
    </source>
</evidence>
<gene>
    <name evidence="1" type="ORF">METZ01_LOCUS328580</name>
</gene>
<sequence>MDQEAKERGEAAVSRLQATFAELRERLQAGMVGQSRTVLNILVALLADGHVLLEGAPGLAK</sequence>